<dbReference type="PANTHER" id="PTHR42792:SF1">
    <property type="entry name" value="FLAGELLAR HOOK-ASSOCIATED PROTEIN 3"/>
    <property type="match status" value="1"/>
</dbReference>
<dbReference type="SUPFAM" id="SSF64518">
    <property type="entry name" value="Phase 1 flagellin"/>
    <property type="match status" value="1"/>
</dbReference>
<dbReference type="Pfam" id="PF00669">
    <property type="entry name" value="Flagellin_N"/>
    <property type="match status" value="1"/>
</dbReference>
<dbReference type="GO" id="GO:0009424">
    <property type="term" value="C:bacterial-type flagellum hook"/>
    <property type="evidence" value="ECO:0007669"/>
    <property type="project" value="InterPro"/>
</dbReference>
<accession>A0A177NLP4</accession>
<dbReference type="GO" id="GO:0071973">
    <property type="term" value="P:bacterial-type flagellum-dependent cell motility"/>
    <property type="evidence" value="ECO:0007669"/>
    <property type="project" value="InterPro"/>
</dbReference>
<evidence type="ECO:0000313" key="8">
    <source>
        <dbReference type="EMBL" id="OAI18947.1"/>
    </source>
</evidence>
<comment type="caution">
    <text evidence="8">The sequence shown here is derived from an EMBL/GenBank/DDBJ whole genome shotgun (WGS) entry which is preliminary data.</text>
</comment>
<dbReference type="EMBL" id="LUUJ01000054">
    <property type="protein sequence ID" value="OAI18947.1"/>
    <property type="molecule type" value="Genomic_DNA"/>
</dbReference>
<dbReference type="Proteomes" id="UP000077857">
    <property type="component" value="Unassembled WGS sequence"/>
</dbReference>
<comment type="similarity">
    <text evidence="3">Belongs to the bacterial flagellin family.</text>
</comment>
<dbReference type="NCBIfam" id="TIGR02550">
    <property type="entry name" value="flagell_flgL"/>
    <property type="match status" value="1"/>
</dbReference>
<dbReference type="Gene3D" id="1.20.1330.10">
    <property type="entry name" value="f41 fragment of flagellin, N-terminal domain"/>
    <property type="match status" value="1"/>
</dbReference>
<evidence type="ECO:0000259" key="6">
    <source>
        <dbReference type="Pfam" id="PF00669"/>
    </source>
</evidence>
<proteinExistence type="inferred from homology"/>
<dbReference type="GO" id="GO:0005198">
    <property type="term" value="F:structural molecule activity"/>
    <property type="evidence" value="ECO:0007669"/>
    <property type="project" value="InterPro"/>
</dbReference>
<dbReference type="GO" id="GO:0005576">
    <property type="term" value="C:extracellular region"/>
    <property type="evidence" value="ECO:0007669"/>
    <property type="project" value="UniProtKB-SubCell"/>
</dbReference>
<dbReference type="RefSeq" id="WP_064039823.1">
    <property type="nucleotide sequence ID" value="NZ_LUUJ01000054.1"/>
</dbReference>
<dbReference type="InterPro" id="IPR001029">
    <property type="entry name" value="Flagellin_N"/>
</dbReference>
<evidence type="ECO:0000256" key="1">
    <source>
        <dbReference type="ARBA" id="ARBA00004365"/>
    </source>
</evidence>
<evidence type="ECO:0000256" key="5">
    <source>
        <dbReference type="ARBA" id="ARBA00023143"/>
    </source>
</evidence>
<evidence type="ECO:0000256" key="3">
    <source>
        <dbReference type="ARBA" id="ARBA00005709"/>
    </source>
</evidence>
<gene>
    <name evidence="8" type="ORF">A1507_08570</name>
</gene>
<name>A0A177NLP4_9GAMM</name>
<dbReference type="InterPro" id="IPR001492">
    <property type="entry name" value="Flagellin"/>
</dbReference>
<dbReference type="InterPro" id="IPR013384">
    <property type="entry name" value="Flagell_FlgL"/>
</dbReference>
<dbReference type="InterPro" id="IPR046358">
    <property type="entry name" value="Flagellin_C"/>
</dbReference>
<evidence type="ECO:0000259" key="7">
    <source>
        <dbReference type="Pfam" id="PF00700"/>
    </source>
</evidence>
<protein>
    <submittedName>
        <fullName evidence="8">Flagellar hook protein</fullName>
    </submittedName>
</protein>
<dbReference type="OrthoDB" id="9768249at2"/>
<dbReference type="AlphaFoldDB" id="A0A177NLP4"/>
<organism evidence="8 9">
    <name type="scientific">Methylomonas koyamae</name>
    <dbReference type="NCBI Taxonomy" id="702114"/>
    <lineage>
        <taxon>Bacteria</taxon>
        <taxon>Pseudomonadati</taxon>
        <taxon>Pseudomonadota</taxon>
        <taxon>Gammaproteobacteria</taxon>
        <taxon>Methylococcales</taxon>
        <taxon>Methylococcaceae</taxon>
        <taxon>Methylomonas</taxon>
    </lineage>
</organism>
<dbReference type="Pfam" id="PF00700">
    <property type="entry name" value="Flagellin_C"/>
    <property type="match status" value="1"/>
</dbReference>
<evidence type="ECO:0000256" key="2">
    <source>
        <dbReference type="ARBA" id="ARBA00004613"/>
    </source>
</evidence>
<keyword evidence="8" id="KW-0966">Cell projection</keyword>
<keyword evidence="8" id="KW-0969">Cilium</keyword>
<comment type="subcellular location">
    <subcellularLocation>
        <location evidence="1">Bacterial flagellum</location>
    </subcellularLocation>
    <subcellularLocation>
        <location evidence="2">Secreted</location>
    </subcellularLocation>
</comment>
<sequence length="302" mass="33165">MRISTSWNHQLGLTAMLDQQSKLNETQLKLSSGKKYLNPAENAVAATSMLNFEQNIKENEQYQTNIGAARQRLGLEESNLANATDVLHRIRELTVQALNDTNTQTNRQQIAMEIDELNKQLLSIANTKNANGEYLFSGYASDRPAFTDTPDYAYQGDANQRQIAIGPNRLVTDGDPGEAVFGTIQLAPLSAGSIDNVLQAVAQLSSDLKANTPNKLSLDDLDRALVRFDNVRAAAGARLNALDDQENLNADYILDNKATASDIGDLDYAEALSKFNQQQIALQAAQHAFTKVQNLSLFNYIS</sequence>
<feature type="domain" description="Flagellin N-terminal" evidence="6">
    <location>
        <begin position="8"/>
        <end position="139"/>
    </location>
</feature>
<keyword evidence="5" id="KW-0975">Bacterial flagellum</keyword>
<dbReference type="PANTHER" id="PTHR42792">
    <property type="entry name" value="FLAGELLIN"/>
    <property type="match status" value="1"/>
</dbReference>
<keyword evidence="8" id="KW-0282">Flagellum</keyword>
<feature type="domain" description="Flagellin C-terminal" evidence="7">
    <location>
        <begin position="219"/>
        <end position="301"/>
    </location>
</feature>
<evidence type="ECO:0000313" key="9">
    <source>
        <dbReference type="Proteomes" id="UP000077857"/>
    </source>
</evidence>
<evidence type="ECO:0000256" key="4">
    <source>
        <dbReference type="ARBA" id="ARBA00022525"/>
    </source>
</evidence>
<keyword evidence="4" id="KW-0964">Secreted</keyword>
<reference evidence="8 9" key="1">
    <citation type="submission" date="2016-03" db="EMBL/GenBank/DDBJ databases">
        <authorList>
            <person name="Ploux O."/>
        </authorList>
    </citation>
    <scope>NUCLEOTIDE SEQUENCE [LARGE SCALE GENOMIC DNA]</scope>
    <source>
        <strain evidence="8 9">R-45378</strain>
    </source>
</reference>